<evidence type="ECO:0000256" key="6">
    <source>
        <dbReference type="ARBA" id="ARBA00022741"/>
    </source>
</evidence>
<evidence type="ECO:0000256" key="11">
    <source>
        <dbReference type="ARBA" id="ARBA00029766"/>
    </source>
</evidence>
<dbReference type="PANTHER" id="PTHR43071">
    <property type="entry name" value="2-AMINO-4-HYDROXY-6-HYDROXYMETHYLDIHYDROPTERIDINE PYROPHOSPHOKINASE"/>
    <property type="match status" value="1"/>
</dbReference>
<dbReference type="NCBIfam" id="TIGR01498">
    <property type="entry name" value="folK"/>
    <property type="match status" value="1"/>
</dbReference>
<keyword evidence="8" id="KW-0067">ATP-binding</keyword>
<comment type="function">
    <text evidence="10">Catalyzes the transfer of pyrophosphate from adenosine triphosphate (ATP) to 6-hydroxymethyl-7,8-dihydropterin, an enzymatic step in folate biosynthesis pathway.</text>
</comment>
<evidence type="ECO:0000256" key="9">
    <source>
        <dbReference type="ARBA" id="ARBA00022909"/>
    </source>
</evidence>
<evidence type="ECO:0000256" key="10">
    <source>
        <dbReference type="ARBA" id="ARBA00029409"/>
    </source>
</evidence>
<dbReference type="CDD" id="cd00483">
    <property type="entry name" value="HPPK"/>
    <property type="match status" value="1"/>
</dbReference>
<dbReference type="Proteomes" id="UP000031802">
    <property type="component" value="Unassembled WGS sequence"/>
</dbReference>
<keyword evidence="5" id="KW-0808">Transferase</keyword>
<dbReference type="InterPro" id="IPR035907">
    <property type="entry name" value="Hppk_sf"/>
</dbReference>
<dbReference type="RefSeq" id="WP_037494824.1">
    <property type="nucleotide sequence ID" value="NZ_JJMU01000006.1"/>
</dbReference>
<evidence type="ECO:0000256" key="2">
    <source>
        <dbReference type="ARBA" id="ARBA00005810"/>
    </source>
</evidence>
<accession>A0A0B8TAC7</accession>
<keyword evidence="15" id="KW-1185">Reference proteome</keyword>
<feature type="domain" description="7,8-dihydro-6-hydroxymethylpterin-pyrophosphokinase" evidence="13">
    <location>
        <begin position="87"/>
        <end position="98"/>
    </location>
</feature>
<dbReference type="Gene3D" id="3.30.70.560">
    <property type="entry name" value="7,8-Dihydro-6-hydroxymethylpterin-pyrophosphokinase HPPK"/>
    <property type="match status" value="1"/>
</dbReference>
<dbReference type="OrthoDB" id="9808041at2"/>
<evidence type="ECO:0000256" key="7">
    <source>
        <dbReference type="ARBA" id="ARBA00022777"/>
    </source>
</evidence>
<name>A0A0B8TAC7_9SPHI</name>
<comment type="caution">
    <text evidence="14">The sequence shown here is derived from an EMBL/GenBank/DDBJ whole genome shotgun (WGS) entry which is preliminary data.</text>
</comment>
<gene>
    <name evidence="14" type="ORF">DI53_0425</name>
</gene>
<evidence type="ECO:0000256" key="4">
    <source>
        <dbReference type="ARBA" id="ARBA00016218"/>
    </source>
</evidence>
<dbReference type="UniPathway" id="UPA00077">
    <property type="reaction ID" value="UER00155"/>
</dbReference>
<reference evidence="14 15" key="2">
    <citation type="journal article" date="2015" name="PLoS ONE">
        <title>Whole-Genome Optical Mapping and Finished Genome Sequence of Sphingobacterium deserti sp. nov., a New Species Isolated from the Western Desert of China.</title>
        <authorList>
            <person name="Teng C."/>
            <person name="Zhou Z."/>
            <person name="Molnar I."/>
            <person name="Li X."/>
            <person name="Tang R."/>
            <person name="Chen M."/>
            <person name="Wang L."/>
            <person name="Su S."/>
            <person name="Zhang W."/>
            <person name="Lin M."/>
        </authorList>
    </citation>
    <scope>NUCLEOTIDE SEQUENCE [LARGE SCALE GENOMIC DNA]</scope>
    <source>
        <strain evidence="15">ACCC05744</strain>
    </source>
</reference>
<organism evidence="14 15">
    <name type="scientific">Sphingobacterium deserti</name>
    <dbReference type="NCBI Taxonomy" id="1229276"/>
    <lineage>
        <taxon>Bacteria</taxon>
        <taxon>Pseudomonadati</taxon>
        <taxon>Bacteroidota</taxon>
        <taxon>Sphingobacteriia</taxon>
        <taxon>Sphingobacteriales</taxon>
        <taxon>Sphingobacteriaceae</taxon>
        <taxon>Sphingobacterium</taxon>
    </lineage>
</organism>
<comment type="similarity">
    <text evidence="2">Belongs to the HPPK family.</text>
</comment>
<reference evidence="15" key="1">
    <citation type="submission" date="2014-04" db="EMBL/GenBank/DDBJ databases">
        <title>Whole-Genome optical mapping and complete genome sequence of Sphingobacterium deserti sp. nov., a new spaces isolated from desert in the west of China.</title>
        <authorList>
            <person name="Teng C."/>
            <person name="Zhou Z."/>
            <person name="Li X."/>
            <person name="Chen M."/>
            <person name="Lin M."/>
            <person name="Wang L."/>
            <person name="Su S."/>
            <person name="Zhang C."/>
            <person name="Zhang W."/>
        </authorList>
    </citation>
    <scope>NUCLEOTIDE SEQUENCE [LARGE SCALE GENOMIC DNA]</scope>
    <source>
        <strain evidence="15">ACCC05744</strain>
    </source>
</reference>
<dbReference type="EC" id="2.7.6.3" evidence="3"/>
<keyword evidence="7 14" id="KW-0418">Kinase</keyword>
<dbReference type="GO" id="GO:0005524">
    <property type="term" value="F:ATP binding"/>
    <property type="evidence" value="ECO:0007669"/>
    <property type="project" value="UniProtKB-KW"/>
</dbReference>
<dbReference type="AlphaFoldDB" id="A0A0B8TAC7"/>
<proteinExistence type="inferred from homology"/>
<dbReference type="GO" id="GO:0003848">
    <property type="term" value="F:2-amino-4-hydroxy-6-hydroxymethyldihydropteridine diphosphokinase activity"/>
    <property type="evidence" value="ECO:0007669"/>
    <property type="project" value="UniProtKB-EC"/>
</dbReference>
<dbReference type="PANTHER" id="PTHR43071:SF1">
    <property type="entry name" value="2-AMINO-4-HYDROXY-6-HYDROXYMETHYLDIHYDROPTERIDINE PYROPHOSPHOKINASE"/>
    <property type="match status" value="1"/>
</dbReference>
<keyword evidence="6" id="KW-0547">Nucleotide-binding</keyword>
<evidence type="ECO:0000259" key="13">
    <source>
        <dbReference type="PROSITE" id="PS00794"/>
    </source>
</evidence>
<dbReference type="InterPro" id="IPR000550">
    <property type="entry name" value="Hppk"/>
</dbReference>
<dbReference type="STRING" id="1229276.DI53_0425"/>
<dbReference type="EMBL" id="JJMU01000006">
    <property type="protein sequence ID" value="KGE15784.1"/>
    <property type="molecule type" value="Genomic_DNA"/>
</dbReference>
<dbReference type="GO" id="GO:0046654">
    <property type="term" value="P:tetrahydrofolate biosynthetic process"/>
    <property type="evidence" value="ECO:0007669"/>
    <property type="project" value="UniProtKB-UniPathway"/>
</dbReference>
<evidence type="ECO:0000313" key="15">
    <source>
        <dbReference type="Proteomes" id="UP000031802"/>
    </source>
</evidence>
<dbReference type="eggNOG" id="COG0801">
    <property type="taxonomic scope" value="Bacteria"/>
</dbReference>
<dbReference type="PATRIC" id="fig|1229276.3.peg.442"/>
<dbReference type="SUPFAM" id="SSF55083">
    <property type="entry name" value="6-hydroxymethyl-7,8-dihydropterin pyrophosphokinase, HPPK"/>
    <property type="match status" value="1"/>
</dbReference>
<sequence>MNKVFLLLGANLGEPLAQLKSAVDAIEYQIGAVEQNSRIYASEAWGLLDQPAFLNQVLVVNTEFSALAVLDSIQKIENQLGRRRLEKWGARVIDIDILYFNEEIIDHPRLTIPHSYLAQRKFTLIPLVEVAPNFVHPVLRLTNEALLANCQDLLNVQLLNLNQ</sequence>
<dbReference type="Pfam" id="PF01288">
    <property type="entry name" value="HPPK"/>
    <property type="match status" value="1"/>
</dbReference>
<dbReference type="PROSITE" id="PS00794">
    <property type="entry name" value="HPPK"/>
    <property type="match status" value="1"/>
</dbReference>
<keyword evidence="9" id="KW-0289">Folate biosynthesis</keyword>
<evidence type="ECO:0000256" key="8">
    <source>
        <dbReference type="ARBA" id="ARBA00022840"/>
    </source>
</evidence>
<evidence type="ECO:0000256" key="12">
    <source>
        <dbReference type="ARBA" id="ARBA00033413"/>
    </source>
</evidence>
<evidence type="ECO:0000256" key="3">
    <source>
        <dbReference type="ARBA" id="ARBA00013253"/>
    </source>
</evidence>
<dbReference type="GO" id="GO:0016301">
    <property type="term" value="F:kinase activity"/>
    <property type="evidence" value="ECO:0007669"/>
    <property type="project" value="UniProtKB-KW"/>
</dbReference>
<evidence type="ECO:0000256" key="5">
    <source>
        <dbReference type="ARBA" id="ARBA00022679"/>
    </source>
</evidence>
<evidence type="ECO:0000256" key="1">
    <source>
        <dbReference type="ARBA" id="ARBA00005051"/>
    </source>
</evidence>
<comment type="pathway">
    <text evidence="1">Cofactor biosynthesis; tetrahydrofolate biosynthesis; 2-amino-4-hydroxy-6-hydroxymethyl-7,8-dihydropteridine diphosphate from 7,8-dihydroneopterin triphosphate: step 4/4.</text>
</comment>
<dbReference type="GO" id="GO:0046656">
    <property type="term" value="P:folic acid biosynthetic process"/>
    <property type="evidence" value="ECO:0007669"/>
    <property type="project" value="UniProtKB-KW"/>
</dbReference>
<protein>
    <recommendedName>
        <fullName evidence="4">2-amino-4-hydroxy-6-hydroxymethyldihydropteridine pyrophosphokinase</fullName>
        <ecNumber evidence="3">2.7.6.3</ecNumber>
    </recommendedName>
    <alternativeName>
        <fullName evidence="11">6-hydroxymethyl-7,8-dihydropterin pyrophosphokinase</fullName>
    </alternativeName>
    <alternativeName>
        <fullName evidence="12">7,8-dihydro-6-hydroxymethylpterin-pyrophosphokinase</fullName>
    </alternativeName>
</protein>
<evidence type="ECO:0000313" key="14">
    <source>
        <dbReference type="EMBL" id="KGE15784.1"/>
    </source>
</evidence>